<evidence type="ECO:0000256" key="1">
    <source>
        <dbReference type="SAM" id="MobiDB-lite"/>
    </source>
</evidence>
<proteinExistence type="predicted"/>
<feature type="region of interest" description="Disordered" evidence="1">
    <location>
        <begin position="93"/>
        <end position="117"/>
    </location>
</feature>
<reference evidence="2 3" key="1">
    <citation type="submission" date="2018-08" db="EMBL/GenBank/DDBJ databases">
        <title>Genomic investigation of the strawberry pathogen Phytophthora fragariae indicates pathogenicity is determined by transcriptional variation in three key races.</title>
        <authorList>
            <person name="Adams T.M."/>
            <person name="Armitage A.D."/>
            <person name="Sobczyk M.K."/>
            <person name="Bates H.J."/>
            <person name="Dunwell J.M."/>
            <person name="Nellist C.F."/>
            <person name="Harrison R.J."/>
        </authorList>
    </citation>
    <scope>NUCLEOTIDE SEQUENCE [LARGE SCALE GENOMIC DNA]</scope>
    <source>
        <strain evidence="2 3">SCRP333</strain>
    </source>
</reference>
<evidence type="ECO:0000313" key="2">
    <source>
        <dbReference type="EMBL" id="KAE9328944.1"/>
    </source>
</evidence>
<comment type="caution">
    <text evidence="2">The sequence shown here is derived from an EMBL/GenBank/DDBJ whole genome shotgun (WGS) entry which is preliminary data.</text>
</comment>
<dbReference type="EMBL" id="QXFT01001100">
    <property type="protein sequence ID" value="KAE9328944.1"/>
    <property type="molecule type" value="Genomic_DNA"/>
</dbReference>
<name>A0A6A4F4V6_9STRA</name>
<keyword evidence="3" id="KW-1185">Reference proteome</keyword>
<dbReference type="Proteomes" id="UP000434957">
    <property type="component" value="Unassembled WGS sequence"/>
</dbReference>
<protein>
    <submittedName>
        <fullName evidence="2">Uncharacterized protein</fullName>
    </submittedName>
</protein>
<organism evidence="2 3">
    <name type="scientific">Phytophthora rubi</name>
    <dbReference type="NCBI Taxonomy" id="129364"/>
    <lineage>
        <taxon>Eukaryota</taxon>
        <taxon>Sar</taxon>
        <taxon>Stramenopiles</taxon>
        <taxon>Oomycota</taxon>
        <taxon>Peronosporomycetes</taxon>
        <taxon>Peronosporales</taxon>
        <taxon>Peronosporaceae</taxon>
        <taxon>Phytophthora</taxon>
    </lineage>
</organism>
<dbReference type="AlphaFoldDB" id="A0A6A4F4V6"/>
<sequence>MACAIGNEMESLQATLDFIANFDIPQIGFQGETSILDVINEDRELLALGETLEADVSLNELTLDKFSHGLMRGDKNAGKCSPTSSHVDVASLATDAPWPEVSPQPNKRRRRGPSRKDEIADLSKVVTSLSKKLKSLQASAQVADAARAKGETKFTHRFLIELSDAAIVAQLIGQTLVYFSTTSSYSPVLSEFKATFIKRVSISPETREIVSSHTAIAISTLACV</sequence>
<gene>
    <name evidence="2" type="ORF">PR003_g15669</name>
</gene>
<accession>A0A6A4F4V6</accession>
<evidence type="ECO:0000313" key="3">
    <source>
        <dbReference type="Proteomes" id="UP000434957"/>
    </source>
</evidence>